<evidence type="ECO:0000313" key="1">
    <source>
        <dbReference type="EMBL" id="CAE0461657.1"/>
    </source>
</evidence>
<dbReference type="EMBL" id="HBIO01008512">
    <property type="protein sequence ID" value="CAE0461661.1"/>
    <property type="molecule type" value="Transcribed_RNA"/>
</dbReference>
<proteinExistence type="predicted"/>
<organism evidence="4">
    <name type="scientific">Chaetoceros debilis</name>
    <dbReference type="NCBI Taxonomy" id="122233"/>
    <lineage>
        <taxon>Eukaryota</taxon>
        <taxon>Sar</taxon>
        <taxon>Stramenopiles</taxon>
        <taxon>Ochrophyta</taxon>
        <taxon>Bacillariophyta</taxon>
        <taxon>Coscinodiscophyceae</taxon>
        <taxon>Chaetocerotophycidae</taxon>
        <taxon>Chaetocerotales</taxon>
        <taxon>Chaetocerotaceae</taxon>
        <taxon>Chaetoceros</taxon>
    </lineage>
</organism>
<dbReference type="EMBL" id="HBIO01008508">
    <property type="protein sequence ID" value="CAE0461658.1"/>
    <property type="molecule type" value="Transcribed_RNA"/>
</dbReference>
<reference evidence="4" key="1">
    <citation type="submission" date="2021-01" db="EMBL/GenBank/DDBJ databases">
        <authorList>
            <person name="Corre E."/>
            <person name="Pelletier E."/>
            <person name="Niang G."/>
            <person name="Scheremetjew M."/>
            <person name="Finn R."/>
            <person name="Kale V."/>
            <person name="Holt S."/>
            <person name="Cochrane G."/>
            <person name="Meng A."/>
            <person name="Brown T."/>
            <person name="Cohen L."/>
        </authorList>
    </citation>
    <scope>NUCLEOTIDE SEQUENCE</scope>
    <source>
        <strain evidence="4">MM31A-1</strain>
    </source>
</reference>
<evidence type="ECO:0000313" key="2">
    <source>
        <dbReference type="EMBL" id="CAE0461658.1"/>
    </source>
</evidence>
<evidence type="ECO:0000313" key="6">
    <source>
        <dbReference type="EMBL" id="CAE0461662.1"/>
    </source>
</evidence>
<name>A0A6S8T8B6_9STRA</name>
<sequence length="107" mass="12100">MCYPPSSSTPKSHPRTMLSSQPLIALSKRVHEISFPIANLKEAEASFWTRLWKFRRAVKFVFGMALFIDLPLATDRRIDAAIYPCIIVSKALGRISCNPLYFGRVAN</sequence>
<gene>
    <name evidence="1" type="ORF">CDEB00056_LOCUS6498</name>
    <name evidence="2" type="ORF">CDEB00056_LOCUS6499</name>
    <name evidence="3" type="ORF">CDEB00056_LOCUS6500</name>
    <name evidence="4" type="ORF">CDEB00056_LOCUS6501</name>
    <name evidence="5" type="ORF">CDEB00056_LOCUS6502</name>
    <name evidence="6" type="ORF">CDEB00056_LOCUS6503</name>
</gene>
<dbReference type="EMBL" id="HBIO01008511">
    <property type="protein sequence ID" value="CAE0461660.1"/>
    <property type="molecule type" value="Transcribed_RNA"/>
</dbReference>
<dbReference type="EMBL" id="HBIO01008513">
    <property type="protein sequence ID" value="CAE0461662.1"/>
    <property type="molecule type" value="Transcribed_RNA"/>
</dbReference>
<dbReference type="EMBL" id="HBIO01008507">
    <property type="protein sequence ID" value="CAE0461657.1"/>
    <property type="molecule type" value="Transcribed_RNA"/>
</dbReference>
<evidence type="ECO:0000313" key="4">
    <source>
        <dbReference type="EMBL" id="CAE0461660.1"/>
    </source>
</evidence>
<evidence type="ECO:0000313" key="5">
    <source>
        <dbReference type="EMBL" id="CAE0461661.1"/>
    </source>
</evidence>
<dbReference type="EMBL" id="HBIO01008510">
    <property type="protein sequence ID" value="CAE0461659.1"/>
    <property type="molecule type" value="Transcribed_RNA"/>
</dbReference>
<evidence type="ECO:0000313" key="3">
    <source>
        <dbReference type="EMBL" id="CAE0461659.1"/>
    </source>
</evidence>
<accession>A0A6S8T8B6</accession>
<dbReference type="AlphaFoldDB" id="A0A6S8T8B6"/>
<protein>
    <submittedName>
        <fullName evidence="4">Uncharacterized protein</fullName>
    </submittedName>
</protein>